<comment type="similarity">
    <text evidence="3">Belongs to the helicase family. RAD3/XPD subfamily.</text>
</comment>
<evidence type="ECO:0000256" key="3">
    <source>
        <dbReference type="ARBA" id="ARBA00009146"/>
    </source>
</evidence>
<keyword evidence="11" id="KW-0408">Iron</keyword>
<dbReference type="PANTHER" id="PTHR11472">
    <property type="entry name" value="DNA REPAIR DEAD HELICASE RAD3/XP-D SUBFAMILY MEMBER"/>
    <property type="match status" value="1"/>
</dbReference>
<keyword evidence="9 21" id="KW-0347">Helicase</keyword>
<evidence type="ECO:0000256" key="19">
    <source>
        <dbReference type="SAM" id="MobiDB-lite"/>
    </source>
</evidence>
<dbReference type="Pfam" id="PF06733">
    <property type="entry name" value="DEAD_2"/>
    <property type="match status" value="1"/>
</dbReference>
<feature type="region of interest" description="Disordered" evidence="19">
    <location>
        <begin position="765"/>
        <end position="842"/>
    </location>
</feature>
<dbReference type="KEGG" id="tet:TTHERM_00316410"/>
<dbReference type="InterPro" id="IPR010643">
    <property type="entry name" value="HBB"/>
</dbReference>
<dbReference type="SMART" id="SM00491">
    <property type="entry name" value="HELICc2"/>
    <property type="match status" value="1"/>
</dbReference>
<dbReference type="CDD" id="cd18788">
    <property type="entry name" value="SF2_C_XPD"/>
    <property type="match status" value="1"/>
</dbReference>
<evidence type="ECO:0000256" key="15">
    <source>
        <dbReference type="ARBA" id="ARBA00023235"/>
    </source>
</evidence>
<dbReference type="GO" id="GO:0046872">
    <property type="term" value="F:metal ion binding"/>
    <property type="evidence" value="ECO:0007669"/>
    <property type="project" value="UniProtKB-KW"/>
</dbReference>
<dbReference type="PANTHER" id="PTHR11472:SF1">
    <property type="entry name" value="GENERAL TRANSCRIPTION AND DNA REPAIR FACTOR IIH HELICASE SUBUNIT XPD"/>
    <property type="match status" value="1"/>
</dbReference>
<dbReference type="PRINTS" id="PR00852">
    <property type="entry name" value="XRODRMPGMNTD"/>
</dbReference>
<dbReference type="FunCoup" id="I7M2Q2">
    <property type="interactions" value="494"/>
</dbReference>
<evidence type="ECO:0000256" key="12">
    <source>
        <dbReference type="ARBA" id="ARBA00023014"/>
    </source>
</evidence>
<dbReference type="PROSITE" id="PS51193">
    <property type="entry name" value="HELICASE_ATP_BIND_2"/>
    <property type="match status" value="1"/>
</dbReference>
<dbReference type="SUPFAM" id="SSF52540">
    <property type="entry name" value="P-loop containing nucleoside triphosphate hydrolases"/>
    <property type="match status" value="1"/>
</dbReference>
<evidence type="ECO:0000313" key="22">
    <source>
        <dbReference type="Proteomes" id="UP000009168"/>
    </source>
</evidence>
<evidence type="ECO:0000313" key="21">
    <source>
        <dbReference type="EMBL" id="EAS01088.2"/>
    </source>
</evidence>
<dbReference type="InterPro" id="IPR006555">
    <property type="entry name" value="ATP-dep_Helicase_C"/>
</dbReference>
<dbReference type="eggNOG" id="KOG1131">
    <property type="taxonomic scope" value="Eukaryota"/>
</dbReference>
<dbReference type="InterPro" id="IPR027417">
    <property type="entry name" value="P-loop_NTPase"/>
</dbReference>
<evidence type="ECO:0000256" key="4">
    <source>
        <dbReference type="ARBA" id="ARBA00022485"/>
    </source>
</evidence>
<dbReference type="SMART" id="SM00488">
    <property type="entry name" value="DEXDc2"/>
    <property type="match status" value="1"/>
</dbReference>
<keyword evidence="15" id="KW-0413">Isomerase</keyword>
<dbReference type="GO" id="GO:0043139">
    <property type="term" value="F:5'-3' DNA helicase activity"/>
    <property type="evidence" value="ECO:0007669"/>
    <property type="project" value="UniProtKB-EC"/>
</dbReference>
<dbReference type="InParanoid" id="I7M2Q2"/>
<dbReference type="AlphaFoldDB" id="I7M2Q2"/>
<dbReference type="FunFam" id="3.40.50.300:FF:000128">
    <property type="entry name" value="Putative DNA repair helicase RAD3"/>
    <property type="match status" value="1"/>
</dbReference>
<keyword evidence="8" id="KW-0378">Hydrolase</keyword>
<name>I7M2Q2_TETTS</name>
<dbReference type="GO" id="GO:0005524">
    <property type="term" value="F:ATP binding"/>
    <property type="evidence" value="ECO:0007669"/>
    <property type="project" value="UniProtKB-KW"/>
</dbReference>
<dbReference type="InterPro" id="IPR010614">
    <property type="entry name" value="RAD3-like_helicase_DEAD"/>
</dbReference>
<feature type="compositionally biased region" description="Polar residues" evidence="19">
    <location>
        <begin position="822"/>
        <end position="834"/>
    </location>
</feature>
<dbReference type="GO" id="GO:0045951">
    <property type="term" value="P:positive regulation of mitotic recombination"/>
    <property type="evidence" value="ECO:0007669"/>
    <property type="project" value="TreeGrafter"/>
</dbReference>
<dbReference type="GO" id="GO:0006366">
    <property type="term" value="P:transcription by RNA polymerase II"/>
    <property type="evidence" value="ECO:0007669"/>
    <property type="project" value="TreeGrafter"/>
</dbReference>
<dbReference type="InterPro" id="IPR001945">
    <property type="entry name" value="RAD3/XPD"/>
</dbReference>
<keyword evidence="22" id="KW-1185">Reference proteome</keyword>
<keyword evidence="6" id="KW-0547">Nucleotide-binding</keyword>
<dbReference type="Proteomes" id="UP000009168">
    <property type="component" value="Unassembled WGS sequence"/>
</dbReference>
<dbReference type="Pfam" id="PF13307">
    <property type="entry name" value="Helicase_C_2"/>
    <property type="match status" value="1"/>
</dbReference>
<dbReference type="GO" id="GO:0016818">
    <property type="term" value="F:hydrolase activity, acting on acid anhydrides, in phosphorus-containing anhydrides"/>
    <property type="evidence" value="ECO:0007669"/>
    <property type="project" value="InterPro"/>
</dbReference>
<dbReference type="RefSeq" id="XP_001021333.2">
    <property type="nucleotide sequence ID" value="XM_001021333.2"/>
</dbReference>
<accession>I7M2Q2</accession>
<dbReference type="FunFam" id="3.40.50.300:FF:000135">
    <property type="entry name" value="DNA repair helicase RAD3, putative"/>
    <property type="match status" value="1"/>
</dbReference>
<keyword evidence="13" id="KW-0238">DNA-binding</keyword>
<keyword evidence="5" id="KW-0479">Metal-binding</keyword>
<dbReference type="OrthoDB" id="272481at2759"/>
<dbReference type="GO" id="GO:0051539">
    <property type="term" value="F:4 iron, 4 sulfur cluster binding"/>
    <property type="evidence" value="ECO:0007669"/>
    <property type="project" value="UniProtKB-KW"/>
</dbReference>
<dbReference type="InterPro" id="IPR006554">
    <property type="entry name" value="Helicase-like_DEXD_c2"/>
</dbReference>
<keyword evidence="14" id="KW-0234">DNA repair</keyword>
<evidence type="ECO:0000256" key="13">
    <source>
        <dbReference type="ARBA" id="ARBA00023125"/>
    </source>
</evidence>
<dbReference type="STRING" id="312017.I7M2Q2"/>
<evidence type="ECO:0000256" key="9">
    <source>
        <dbReference type="ARBA" id="ARBA00022806"/>
    </source>
</evidence>
<sequence>MKFKIDELDVYFPYPTVYKEQLEYMKELKKILDNHGHGIIEMPTGTGKTVSLLALITSYLESNQDKFKKLIYCTRTVVEMEKTIEEVKFILDNRKQEKPEEQFKFLCTGLSARSNLCIHPNVSRQQSRDRVDAECKKLTAPWVRAQSFEKSSRGDSDQLELCQLFENFEGKKEELKFTEGIYNLEDLRQYGEKNNICPYFLARRLLNQSNIIVYNYMYMLDAKMTEILDKEFWKDCLVVFDEAHNIDNVCLEVFTVDINRKLLDMAYKNIEVLGTKVDRVETINHEKLESEYNQLLQGLKNKGVLNDNQLNENSKQLPSELTAESIPFHIKKAKPFIQFLKKIVIFLKNRLKEKNATTQDPPQFINDMYISSHLDSYSLKLAGERLNMLLNSLEITETDEFSAIDTITHFTSLLASYARGFKIIYQPNPKDGSLNDPLMTFACLDCSLAMTHVFTQFKSVILTSGTMSPLDIYPKILNFNPYTVKSIDIELTRNSIQPLIATKGIDFTQLSSEYEARANMTVTRSYGSLLIDLSKFVPDGIVAFFPSYMYMEKIIYEWNQEGILDEMRKYKLLYFESKDVAQTSQSLFHYRKACDCGRGAIFFSIARGKIAEGIDFNEHYGRAVVMVGFPVQNSKDPILIERCKYLTENFKITKNEYIEFDAMRQTAQCLGRVMRGKTDYGIMIMAEKRFARSLVKSKLPNWIKKQMPDCNVDISVDITSILTEQFFKKMGKAFELDRKSYFTQEQFEEIDKLNQDNKMEAEKLITGSSTKDQMEEEKDQKEKEALQELHKIKKNKQILEKEEQEPKVEKTKPAPKNKRTTKQSNNTSQPNNLKTQKKRKTK</sequence>
<dbReference type="NCBIfam" id="TIGR00604">
    <property type="entry name" value="rad3"/>
    <property type="match status" value="1"/>
</dbReference>
<reference evidence="22" key="1">
    <citation type="journal article" date="2006" name="PLoS Biol.">
        <title>Macronuclear genome sequence of the ciliate Tetrahymena thermophila, a model eukaryote.</title>
        <authorList>
            <person name="Eisen J.A."/>
            <person name="Coyne R.S."/>
            <person name="Wu M."/>
            <person name="Wu D."/>
            <person name="Thiagarajan M."/>
            <person name="Wortman J.R."/>
            <person name="Badger J.H."/>
            <person name="Ren Q."/>
            <person name="Amedeo P."/>
            <person name="Jones K.M."/>
            <person name="Tallon L.J."/>
            <person name="Delcher A.L."/>
            <person name="Salzberg S.L."/>
            <person name="Silva J.C."/>
            <person name="Haas B.J."/>
            <person name="Majoros W.H."/>
            <person name="Farzad M."/>
            <person name="Carlton J.M."/>
            <person name="Smith R.K. Jr."/>
            <person name="Garg J."/>
            <person name="Pearlman R.E."/>
            <person name="Karrer K.M."/>
            <person name="Sun L."/>
            <person name="Manning G."/>
            <person name="Elde N.C."/>
            <person name="Turkewitz A.P."/>
            <person name="Asai D.J."/>
            <person name="Wilkes D.E."/>
            <person name="Wang Y."/>
            <person name="Cai H."/>
            <person name="Collins K."/>
            <person name="Stewart B.A."/>
            <person name="Lee S.R."/>
            <person name="Wilamowska K."/>
            <person name="Weinberg Z."/>
            <person name="Ruzzo W.L."/>
            <person name="Wloga D."/>
            <person name="Gaertig J."/>
            <person name="Frankel J."/>
            <person name="Tsao C.-C."/>
            <person name="Gorovsky M.A."/>
            <person name="Keeling P.J."/>
            <person name="Waller R.F."/>
            <person name="Patron N.J."/>
            <person name="Cherry J.M."/>
            <person name="Stover N.A."/>
            <person name="Krieger C.J."/>
            <person name="del Toro C."/>
            <person name="Ryder H.F."/>
            <person name="Williamson S.C."/>
            <person name="Barbeau R.A."/>
            <person name="Hamilton E.P."/>
            <person name="Orias E."/>
        </authorList>
    </citation>
    <scope>NUCLEOTIDE SEQUENCE [LARGE SCALE GENOMIC DNA]</scope>
    <source>
        <strain evidence="22">SB210</strain>
    </source>
</reference>
<dbReference type="InterPro" id="IPR013020">
    <property type="entry name" value="Rad3/Chl1-like"/>
</dbReference>
<dbReference type="InterPro" id="IPR045028">
    <property type="entry name" value="DinG/Rad3-like"/>
</dbReference>
<evidence type="ECO:0000256" key="16">
    <source>
        <dbReference type="ARBA" id="ARBA00023242"/>
    </source>
</evidence>
<evidence type="ECO:0000256" key="2">
    <source>
        <dbReference type="ARBA" id="ARBA00004123"/>
    </source>
</evidence>
<dbReference type="Gene3D" id="3.40.50.300">
    <property type="entry name" value="P-loop containing nucleotide triphosphate hydrolases"/>
    <property type="match status" value="3"/>
</dbReference>
<evidence type="ECO:0000256" key="5">
    <source>
        <dbReference type="ARBA" id="ARBA00022723"/>
    </source>
</evidence>
<keyword evidence="16" id="KW-0539">Nucleus</keyword>
<evidence type="ECO:0000256" key="11">
    <source>
        <dbReference type="ARBA" id="ARBA00023004"/>
    </source>
</evidence>
<evidence type="ECO:0000256" key="7">
    <source>
        <dbReference type="ARBA" id="ARBA00022763"/>
    </source>
</evidence>
<dbReference type="EMBL" id="GG662605">
    <property type="protein sequence ID" value="EAS01088.2"/>
    <property type="molecule type" value="Genomic_DNA"/>
</dbReference>
<dbReference type="GO" id="GO:0003684">
    <property type="term" value="F:damaged DNA binding"/>
    <property type="evidence" value="ECO:0007669"/>
    <property type="project" value="TreeGrafter"/>
</dbReference>
<feature type="compositionally biased region" description="Basic and acidic residues" evidence="19">
    <location>
        <begin position="797"/>
        <end position="812"/>
    </location>
</feature>
<feature type="compositionally biased region" description="Basic and acidic residues" evidence="19">
    <location>
        <begin position="778"/>
        <end position="790"/>
    </location>
</feature>
<evidence type="ECO:0000259" key="20">
    <source>
        <dbReference type="PROSITE" id="PS51193"/>
    </source>
</evidence>
<comment type="catalytic activity">
    <reaction evidence="18">
        <text>ATP + H2O = ADP + phosphate + H(+)</text>
        <dbReference type="Rhea" id="RHEA:13065"/>
        <dbReference type="ChEBI" id="CHEBI:15377"/>
        <dbReference type="ChEBI" id="CHEBI:15378"/>
        <dbReference type="ChEBI" id="CHEBI:30616"/>
        <dbReference type="ChEBI" id="CHEBI:43474"/>
        <dbReference type="ChEBI" id="CHEBI:456216"/>
        <dbReference type="EC" id="5.6.2.3"/>
    </reaction>
</comment>
<comment type="subcellular location">
    <subcellularLocation>
        <location evidence="2">Nucleus</location>
    </subcellularLocation>
</comment>
<evidence type="ECO:0000256" key="18">
    <source>
        <dbReference type="ARBA" id="ARBA00048954"/>
    </source>
</evidence>
<gene>
    <name evidence="21" type="ORF">TTHERM_00316410</name>
</gene>
<evidence type="ECO:0000256" key="10">
    <source>
        <dbReference type="ARBA" id="ARBA00022840"/>
    </source>
</evidence>
<evidence type="ECO:0000256" key="8">
    <source>
        <dbReference type="ARBA" id="ARBA00022801"/>
    </source>
</evidence>
<proteinExistence type="inferred from homology"/>
<dbReference type="GO" id="GO:0005634">
    <property type="term" value="C:nucleus"/>
    <property type="evidence" value="ECO:0007669"/>
    <property type="project" value="UniProtKB-SubCell"/>
</dbReference>
<dbReference type="Gene3D" id="1.10.275.40">
    <property type="match status" value="1"/>
</dbReference>
<dbReference type="Pfam" id="PF06777">
    <property type="entry name" value="HBB"/>
    <property type="match status" value="1"/>
</dbReference>
<keyword evidence="10" id="KW-0067">ATP-binding</keyword>
<keyword evidence="4" id="KW-0004">4Fe-4S</keyword>
<comment type="cofactor">
    <cofactor evidence="1">
        <name>[4Fe-4S] cluster</name>
        <dbReference type="ChEBI" id="CHEBI:49883"/>
    </cofactor>
</comment>
<dbReference type="GeneID" id="7829725"/>
<protein>
    <recommendedName>
        <fullName evidence="17">DNA 5'-3' helicase</fullName>
        <ecNumber evidence="17">5.6.2.3</ecNumber>
    </recommendedName>
</protein>
<dbReference type="InterPro" id="IPR014013">
    <property type="entry name" value="Helic_SF1/SF2_ATP-bd_DinG/Rad3"/>
</dbReference>
<keyword evidence="7" id="KW-0227">DNA damage</keyword>
<feature type="domain" description="Helicase ATP-binding" evidence="20">
    <location>
        <begin position="7"/>
        <end position="292"/>
    </location>
</feature>
<evidence type="ECO:0000256" key="6">
    <source>
        <dbReference type="ARBA" id="ARBA00022741"/>
    </source>
</evidence>
<organism evidence="21 22">
    <name type="scientific">Tetrahymena thermophila (strain SB210)</name>
    <dbReference type="NCBI Taxonomy" id="312017"/>
    <lineage>
        <taxon>Eukaryota</taxon>
        <taxon>Sar</taxon>
        <taxon>Alveolata</taxon>
        <taxon>Ciliophora</taxon>
        <taxon>Intramacronucleata</taxon>
        <taxon>Oligohymenophorea</taxon>
        <taxon>Hymenostomatida</taxon>
        <taxon>Tetrahymenina</taxon>
        <taxon>Tetrahymenidae</taxon>
        <taxon>Tetrahymena</taxon>
    </lineage>
</organism>
<evidence type="ECO:0000256" key="17">
    <source>
        <dbReference type="ARBA" id="ARBA00044969"/>
    </source>
</evidence>
<keyword evidence="12" id="KW-0411">Iron-sulfur</keyword>
<dbReference type="EC" id="5.6.2.3" evidence="17"/>
<dbReference type="GO" id="GO:0006289">
    <property type="term" value="P:nucleotide-excision repair"/>
    <property type="evidence" value="ECO:0007669"/>
    <property type="project" value="InterPro"/>
</dbReference>
<evidence type="ECO:0000256" key="1">
    <source>
        <dbReference type="ARBA" id="ARBA00001966"/>
    </source>
</evidence>
<evidence type="ECO:0000256" key="14">
    <source>
        <dbReference type="ARBA" id="ARBA00023204"/>
    </source>
</evidence>